<protein>
    <submittedName>
        <fullName evidence="2">Uncharacterized protein</fullName>
    </submittedName>
</protein>
<dbReference type="InterPro" id="IPR013211">
    <property type="entry name" value="LVIVD"/>
</dbReference>
<feature type="transmembrane region" description="Helical" evidence="1">
    <location>
        <begin position="12"/>
        <end position="32"/>
    </location>
</feature>
<feature type="transmembrane region" description="Helical" evidence="1">
    <location>
        <begin position="91"/>
        <end position="111"/>
    </location>
</feature>
<dbReference type="AlphaFoldDB" id="X1L3W6"/>
<evidence type="ECO:0000313" key="2">
    <source>
        <dbReference type="EMBL" id="GAI14027.1"/>
    </source>
</evidence>
<keyword evidence="1" id="KW-1133">Transmembrane helix</keyword>
<keyword evidence="1" id="KW-0472">Membrane</keyword>
<reference evidence="2" key="1">
    <citation type="journal article" date="2014" name="Front. Microbiol.">
        <title>High frequency of phylogenetically diverse reductive dehalogenase-homologous genes in deep subseafloor sedimentary metagenomes.</title>
        <authorList>
            <person name="Kawai M."/>
            <person name="Futagami T."/>
            <person name="Toyoda A."/>
            <person name="Takaki Y."/>
            <person name="Nishi S."/>
            <person name="Hori S."/>
            <person name="Arai W."/>
            <person name="Tsubouchi T."/>
            <person name="Morono Y."/>
            <person name="Uchiyama I."/>
            <person name="Ito T."/>
            <person name="Fujiyama A."/>
            <person name="Inagaki F."/>
            <person name="Takami H."/>
        </authorList>
    </citation>
    <scope>NUCLEOTIDE SEQUENCE</scope>
    <source>
        <strain evidence="2">Expedition CK06-06</strain>
    </source>
</reference>
<feature type="transmembrane region" description="Helical" evidence="1">
    <location>
        <begin position="140"/>
        <end position="170"/>
    </location>
</feature>
<sequence length="384" mass="42374">MMVLLSLITNSFFLGYLAVFIVTHIPFDIVMLAKRGKASYPRPSFETFFETFAVIVPTLIFWLFLFINPIVFFNSGKDYASLEIGFSTWEWIIRVIGLVLLSVGLLIGCLGRIGRGAYLARNESKLATNWGHAIVRHPSYFMYITGFIGLLLASLSPYLLILLIGIPGYILTTIHEEKDLKEAFGDSYYINKGIMESYNWTITTASSKNFVTGCKNLGKNVTDTYADILVDDISDKDLFDYDCIFVPSGGHINGFYIYDVSDPANPIELFHDASAGKANSIDIVGDLAFLAILFSGLKIYNISNLAAPVYLGSYEDSGAIVDIQVIDDIAYLSDHGSSSGDTAGIKLIDVTDPQNPFLIVNYRGGGKPSNLFVQNKTVFSADYV</sequence>
<feature type="non-terminal residue" evidence="2">
    <location>
        <position position="384"/>
    </location>
</feature>
<dbReference type="Pfam" id="PF08309">
    <property type="entry name" value="LVIVD"/>
    <property type="match status" value="2"/>
</dbReference>
<dbReference type="EMBL" id="BARV01006520">
    <property type="protein sequence ID" value="GAI14027.1"/>
    <property type="molecule type" value="Genomic_DNA"/>
</dbReference>
<gene>
    <name evidence="2" type="ORF">S06H3_13357</name>
</gene>
<keyword evidence="1" id="KW-0812">Transmembrane</keyword>
<dbReference type="Gene3D" id="1.20.120.1630">
    <property type="match status" value="1"/>
</dbReference>
<comment type="caution">
    <text evidence="2">The sequence shown here is derived from an EMBL/GenBank/DDBJ whole genome shotgun (WGS) entry which is preliminary data.</text>
</comment>
<organism evidence="2">
    <name type="scientific">marine sediment metagenome</name>
    <dbReference type="NCBI Taxonomy" id="412755"/>
    <lineage>
        <taxon>unclassified sequences</taxon>
        <taxon>metagenomes</taxon>
        <taxon>ecological metagenomes</taxon>
    </lineage>
</organism>
<feature type="transmembrane region" description="Helical" evidence="1">
    <location>
        <begin position="52"/>
        <end position="71"/>
    </location>
</feature>
<evidence type="ECO:0000256" key="1">
    <source>
        <dbReference type="SAM" id="Phobius"/>
    </source>
</evidence>
<accession>X1L3W6</accession>
<name>X1L3W6_9ZZZZ</name>
<proteinExistence type="predicted"/>